<evidence type="ECO:0000313" key="2">
    <source>
        <dbReference type="Proteomes" id="UP000639010"/>
    </source>
</evidence>
<keyword evidence="2" id="KW-1185">Reference proteome</keyword>
<name>A0ABR9H2F6_9BACT</name>
<feature type="non-terminal residue" evidence="1">
    <location>
        <position position="1"/>
    </location>
</feature>
<proteinExistence type="predicted"/>
<reference evidence="1 2" key="1">
    <citation type="submission" date="2020-10" db="EMBL/GenBank/DDBJ databases">
        <title>Genomic Encyclopedia of Type Strains, Phase IV (KMG-IV): sequencing the most valuable type-strain genomes for metagenomic binning, comparative biology and taxonomic classification.</title>
        <authorList>
            <person name="Goeker M."/>
        </authorList>
    </citation>
    <scope>NUCLEOTIDE SEQUENCE [LARGE SCALE GENOMIC DNA]</scope>
    <source>
        <strain evidence="1 2">DSM 4194</strain>
    </source>
</reference>
<protein>
    <submittedName>
        <fullName evidence="1">Uncharacterized protein</fullName>
    </submittedName>
</protein>
<comment type="caution">
    <text evidence="1">The sequence shown here is derived from an EMBL/GenBank/DDBJ whole genome shotgun (WGS) entry which is preliminary data.</text>
</comment>
<accession>A0ABR9H2F6</accession>
<dbReference type="Proteomes" id="UP000639010">
    <property type="component" value="Unassembled WGS sequence"/>
</dbReference>
<dbReference type="EMBL" id="JADBGG010000007">
    <property type="protein sequence ID" value="MBE1424727.1"/>
    <property type="molecule type" value="Genomic_DNA"/>
</dbReference>
<gene>
    <name evidence="1" type="ORF">H4684_001361</name>
</gene>
<evidence type="ECO:0000313" key="1">
    <source>
        <dbReference type="EMBL" id="MBE1424727.1"/>
    </source>
</evidence>
<sequence>NVVAIKIVSAVEKFGLAGLGAKIVGKFGDEAVGVASKNLADPKSIRFTQDSVKHSFQDKRTLQSLVDDLKNGKVTADDIPPIRVFEKDGKIYSLDNRRLKAFQEAAVPIRTIPATPQEIANEAWKITTKTDGLTIKVRGGGL</sequence>
<organism evidence="1 2">
    <name type="scientific">Desulfomicrobium macestii</name>
    <dbReference type="NCBI Taxonomy" id="90731"/>
    <lineage>
        <taxon>Bacteria</taxon>
        <taxon>Pseudomonadati</taxon>
        <taxon>Thermodesulfobacteriota</taxon>
        <taxon>Desulfovibrionia</taxon>
        <taxon>Desulfovibrionales</taxon>
        <taxon>Desulfomicrobiaceae</taxon>
        <taxon>Desulfomicrobium</taxon>
    </lineage>
</organism>
<dbReference type="RefSeq" id="WP_225940289.1">
    <property type="nucleotide sequence ID" value="NZ_JADBGG010000007.1"/>
</dbReference>